<reference evidence="1 2" key="1">
    <citation type="journal article" date="2014" name="Genome Announc.">
        <title>Draft Genome Sequence of the Antitrypanosomally Active Sponge-Associated Bacterium Actinokineospora sp. Strain EG49.</title>
        <authorList>
            <person name="Harjes J."/>
            <person name="Ryu T."/>
            <person name="Abdelmohsen U.R."/>
            <person name="Moitinho-Silva L."/>
            <person name="Horn H."/>
            <person name="Ravasi T."/>
            <person name="Hentschel U."/>
        </authorList>
    </citation>
    <scope>NUCLEOTIDE SEQUENCE [LARGE SCALE GENOMIC DNA]</scope>
    <source>
        <strain evidence="1 2">EG49</strain>
    </source>
</reference>
<protein>
    <submittedName>
        <fullName evidence="1">Uncharacterized protein</fullName>
    </submittedName>
</protein>
<organism evidence="1 2">
    <name type="scientific">Actinokineospora spheciospongiae</name>
    <dbReference type="NCBI Taxonomy" id="909613"/>
    <lineage>
        <taxon>Bacteria</taxon>
        <taxon>Bacillati</taxon>
        <taxon>Actinomycetota</taxon>
        <taxon>Actinomycetes</taxon>
        <taxon>Pseudonocardiales</taxon>
        <taxon>Pseudonocardiaceae</taxon>
        <taxon>Actinokineospora</taxon>
    </lineage>
</organism>
<evidence type="ECO:0000313" key="2">
    <source>
        <dbReference type="Proteomes" id="UP000019277"/>
    </source>
</evidence>
<evidence type="ECO:0000313" key="1">
    <source>
        <dbReference type="EMBL" id="EWC63604.1"/>
    </source>
</evidence>
<accession>W7JC77</accession>
<keyword evidence="2" id="KW-1185">Reference proteome</keyword>
<dbReference type="EMBL" id="AYXG01000042">
    <property type="protein sequence ID" value="EWC63604.1"/>
    <property type="molecule type" value="Genomic_DNA"/>
</dbReference>
<gene>
    <name evidence="1" type="ORF">UO65_1058</name>
</gene>
<comment type="caution">
    <text evidence="1">The sequence shown here is derived from an EMBL/GenBank/DDBJ whole genome shotgun (WGS) entry which is preliminary data.</text>
</comment>
<dbReference type="AlphaFoldDB" id="W7JC77"/>
<proteinExistence type="predicted"/>
<dbReference type="STRING" id="909613.UO65_1058"/>
<sequence length="49" mass="5040">MSDHPVADDHECARHAGCLLACGGWGELLHQGCGRAVSRRGPNGVAAVT</sequence>
<name>W7JC77_9PSEU</name>
<dbReference type="Proteomes" id="UP000019277">
    <property type="component" value="Unassembled WGS sequence"/>
</dbReference>